<comment type="cofactor">
    <cofactor evidence="1">
        <name>Zn(2+)</name>
        <dbReference type="ChEBI" id="CHEBI:29105"/>
    </cofactor>
</comment>
<comment type="caution">
    <text evidence="8">Lacks conserved residue(s) required for the propagation of feature annotation.</text>
</comment>
<sequence>MCTCVACSLFNLPPQQHHIMTHNYRTLLEHISLQLFQEQHRRVSELALRSAAVSELRLFVRESLTTRKAGRPNETLFQLVDELLLLETRKRTLVSAADIPALHSDTQHPLARVALFHGDITSLAVDVIANAANTAMLGCFQPTHKCIDNIIHDVAGPRLRHACAQVKPDAAGDRLPTGHAFLTPGFALPAKFVAHTVGPQLRQGSTPSPAHETQLQACYTNTLDEALRTVPRATTAAVSIAFPCISTGLFGYPSKLATPLAIEAVTSWLAKHPELTQWKVIFNTFIPSDLQLYQATLERLYGSVVSSPATAPSPLTKAAALIRDADFLLITAGAGLSAAAGLDYTSSDVFAKHHAPMVRRGFRNMYQFIGFHDWSPALAWGYYFAQTNLARFHWTPTTPVYSLLKQLFNAKASFVQTTNADGMFEQQGFPTQRIYTVQGDYGRIQCLRPCRDSSIWDIKPFLEKGLACLDPNTYELTDPAAIPRCPHCGGDMMLNVRGGNWFIESVHAPQRRAYHQWLETALHQVRTAGKKLVVLEIGAGFNTPGVLRFPNEELAELDGVDLVRLNTQHEDLPPTSNGVGVSNDANEALRTIVEAVLAHST</sequence>
<feature type="domain" description="Macro" evidence="10">
    <location>
        <begin position="100"/>
        <end position="301"/>
    </location>
</feature>
<evidence type="ECO:0000256" key="3">
    <source>
        <dbReference type="ARBA" id="ARBA00022723"/>
    </source>
</evidence>
<evidence type="ECO:0000256" key="7">
    <source>
        <dbReference type="ARBA" id="ARBA00023295"/>
    </source>
</evidence>
<dbReference type="Pfam" id="PF01661">
    <property type="entry name" value="Macro"/>
    <property type="match status" value="1"/>
</dbReference>
<evidence type="ECO:0000313" key="12">
    <source>
        <dbReference type="EMBL" id="VFT78643.1"/>
    </source>
</evidence>
<dbReference type="PANTHER" id="PTHR11106">
    <property type="entry name" value="GANGLIOSIDE INDUCED DIFFERENTIATION ASSOCIATED PROTEIN 2-RELATED"/>
    <property type="match status" value="1"/>
</dbReference>
<evidence type="ECO:0000259" key="9">
    <source>
        <dbReference type="PROSITE" id="PS50305"/>
    </source>
</evidence>
<evidence type="ECO:0000256" key="1">
    <source>
        <dbReference type="ARBA" id="ARBA00001947"/>
    </source>
</evidence>
<dbReference type="InterPro" id="IPR026591">
    <property type="entry name" value="Sirtuin_cat_small_dom_sf"/>
</dbReference>
<dbReference type="OrthoDB" id="6077599at2759"/>
<dbReference type="PANTHER" id="PTHR11106:SF121">
    <property type="entry name" value="ADP-RIBOSE 1''-PHOSPHATE PHOSPHATASE"/>
    <property type="match status" value="1"/>
</dbReference>
<dbReference type="GO" id="GO:0016740">
    <property type="term" value="F:transferase activity"/>
    <property type="evidence" value="ECO:0007669"/>
    <property type="project" value="UniProtKB-KW"/>
</dbReference>
<dbReference type="SUPFAM" id="SSF52467">
    <property type="entry name" value="DHS-like NAD/FAD-binding domain"/>
    <property type="match status" value="1"/>
</dbReference>
<evidence type="ECO:0000313" key="13">
    <source>
        <dbReference type="Proteomes" id="UP000332933"/>
    </source>
</evidence>
<evidence type="ECO:0000313" key="11">
    <source>
        <dbReference type="EMBL" id="KAF0718862.1"/>
    </source>
</evidence>
<keyword evidence="13" id="KW-1185">Reference proteome</keyword>
<dbReference type="AlphaFoldDB" id="A0A485K9D2"/>
<feature type="binding site" evidence="8">
    <location>
        <position position="485"/>
    </location>
    <ligand>
        <name>Zn(2+)</name>
        <dbReference type="ChEBI" id="CHEBI:29105"/>
    </ligand>
</feature>
<dbReference type="Gene3D" id="3.40.50.1220">
    <property type="entry name" value="TPP-binding domain"/>
    <property type="match status" value="1"/>
</dbReference>
<reference evidence="12 13" key="1">
    <citation type="submission" date="2019-03" db="EMBL/GenBank/DDBJ databases">
        <authorList>
            <person name="Gaulin E."/>
            <person name="Dumas B."/>
        </authorList>
    </citation>
    <scope>NUCLEOTIDE SEQUENCE [LARGE SCALE GENOMIC DNA]</scope>
    <source>
        <strain evidence="12">CBS 568.67</strain>
    </source>
</reference>
<keyword evidence="2" id="KW-0808">Transferase</keyword>
<dbReference type="SMART" id="SM00506">
    <property type="entry name" value="A1pp"/>
    <property type="match status" value="1"/>
</dbReference>
<organism evidence="12 13">
    <name type="scientific">Aphanomyces stellatus</name>
    <dbReference type="NCBI Taxonomy" id="120398"/>
    <lineage>
        <taxon>Eukaryota</taxon>
        <taxon>Sar</taxon>
        <taxon>Stramenopiles</taxon>
        <taxon>Oomycota</taxon>
        <taxon>Saprolegniomycetes</taxon>
        <taxon>Saprolegniales</taxon>
        <taxon>Verrucalvaceae</taxon>
        <taxon>Aphanomyces</taxon>
    </lineage>
</organism>
<name>A0A485K9D2_9STRA</name>
<dbReference type="Proteomes" id="UP000332933">
    <property type="component" value="Unassembled WGS sequence"/>
</dbReference>
<dbReference type="InterPro" id="IPR043472">
    <property type="entry name" value="Macro_dom-like"/>
</dbReference>
<keyword evidence="5 8" id="KW-0862">Zinc</keyword>
<dbReference type="SUPFAM" id="SSF52949">
    <property type="entry name" value="Macro domain-like"/>
    <property type="match status" value="1"/>
</dbReference>
<keyword evidence="7" id="KW-0326">Glycosidase</keyword>
<dbReference type="GO" id="GO:0046872">
    <property type="term" value="F:metal ion binding"/>
    <property type="evidence" value="ECO:0007669"/>
    <property type="project" value="UniProtKB-KW"/>
</dbReference>
<evidence type="ECO:0000259" key="10">
    <source>
        <dbReference type="PROSITE" id="PS51154"/>
    </source>
</evidence>
<dbReference type="PROSITE" id="PS51154">
    <property type="entry name" value="MACRO"/>
    <property type="match status" value="1"/>
</dbReference>
<accession>A0A485K9D2</accession>
<dbReference type="EMBL" id="VJMH01000114">
    <property type="protein sequence ID" value="KAF0718862.1"/>
    <property type="molecule type" value="Genomic_DNA"/>
</dbReference>
<evidence type="ECO:0000256" key="4">
    <source>
        <dbReference type="ARBA" id="ARBA00022801"/>
    </source>
</evidence>
<dbReference type="PROSITE" id="PS50305">
    <property type="entry name" value="SIRTUIN"/>
    <property type="match status" value="1"/>
</dbReference>
<dbReference type="Gene3D" id="3.40.220.10">
    <property type="entry name" value="Leucine Aminopeptidase, subunit E, domain 1"/>
    <property type="match status" value="1"/>
</dbReference>
<feature type="binding site" evidence="8">
    <location>
        <position position="446"/>
    </location>
    <ligand>
        <name>Zn(2+)</name>
        <dbReference type="ChEBI" id="CHEBI:29105"/>
    </ligand>
</feature>
<gene>
    <name evidence="12" type="primary">Aste57867_1426</name>
    <name evidence="11" type="ORF">As57867_001425</name>
    <name evidence="12" type="ORF">ASTE57867_1426</name>
</gene>
<protein>
    <submittedName>
        <fullName evidence="12">Aste57867_1426 protein</fullName>
    </submittedName>
</protein>
<evidence type="ECO:0000256" key="8">
    <source>
        <dbReference type="PROSITE-ProRule" id="PRU00236"/>
    </source>
</evidence>
<keyword evidence="3 8" id="KW-0479">Metal-binding</keyword>
<dbReference type="InterPro" id="IPR026590">
    <property type="entry name" value="Ssirtuin_cat_dom"/>
</dbReference>
<reference evidence="11" key="2">
    <citation type="submission" date="2019-06" db="EMBL/GenBank/DDBJ databases">
        <title>Genomics analysis of Aphanomyces spp. identifies a new class of oomycete effector associated with host adaptation.</title>
        <authorList>
            <person name="Gaulin E."/>
        </authorList>
    </citation>
    <scope>NUCLEOTIDE SEQUENCE</scope>
    <source>
        <strain evidence="11">CBS 578.67</strain>
    </source>
</reference>
<dbReference type="EMBL" id="CAADRA010000114">
    <property type="protein sequence ID" value="VFT78643.1"/>
    <property type="molecule type" value="Genomic_DNA"/>
</dbReference>
<evidence type="ECO:0000256" key="5">
    <source>
        <dbReference type="ARBA" id="ARBA00022833"/>
    </source>
</evidence>
<feature type="binding site" evidence="8">
    <location>
        <position position="488"/>
    </location>
    <ligand>
        <name>Zn(2+)</name>
        <dbReference type="ChEBI" id="CHEBI:29105"/>
    </ligand>
</feature>
<proteinExistence type="predicted"/>
<dbReference type="GO" id="GO:0016798">
    <property type="term" value="F:hydrolase activity, acting on glycosyl bonds"/>
    <property type="evidence" value="ECO:0007669"/>
    <property type="project" value="UniProtKB-KW"/>
</dbReference>
<dbReference type="InterPro" id="IPR029035">
    <property type="entry name" value="DHS-like_NAD/FAD-binding_dom"/>
</dbReference>
<dbReference type="Gene3D" id="3.30.1600.10">
    <property type="entry name" value="SIR2/SIRT2 'Small Domain"/>
    <property type="match status" value="1"/>
</dbReference>
<keyword evidence="4" id="KW-0378">Hydrolase</keyword>
<feature type="domain" description="Deacetylase sirtuin-type" evidence="9">
    <location>
        <begin position="308"/>
        <end position="599"/>
    </location>
</feature>
<evidence type="ECO:0000256" key="6">
    <source>
        <dbReference type="ARBA" id="ARBA00023027"/>
    </source>
</evidence>
<dbReference type="InterPro" id="IPR002589">
    <property type="entry name" value="Macro_dom"/>
</dbReference>
<keyword evidence="6" id="KW-0520">NAD</keyword>
<evidence type="ECO:0000256" key="2">
    <source>
        <dbReference type="ARBA" id="ARBA00022679"/>
    </source>
</evidence>
<feature type="binding site" evidence="8">
    <location>
        <position position="450"/>
    </location>
    <ligand>
        <name>Zn(2+)</name>
        <dbReference type="ChEBI" id="CHEBI:29105"/>
    </ligand>
</feature>